<sequence>MLVTSAINILNIKNLDRILVFSDYSEAFVQWCREMGSKINCEISSNPQHPFKLEMLHNMLRRRFGLFLNEMDSLEKIKNYLKKNNLDKNYIILEG</sequence>
<gene>
    <name evidence="1" type="ORF">LCGC14_0749580</name>
</gene>
<dbReference type="EMBL" id="LAZR01001801">
    <property type="protein sequence ID" value="KKN38817.1"/>
    <property type="molecule type" value="Genomic_DNA"/>
</dbReference>
<accession>A0A0F9QP97</accession>
<evidence type="ECO:0000313" key="1">
    <source>
        <dbReference type="EMBL" id="KKN38817.1"/>
    </source>
</evidence>
<proteinExistence type="predicted"/>
<protein>
    <submittedName>
        <fullName evidence="1">Uncharacterized protein</fullName>
    </submittedName>
</protein>
<dbReference type="AlphaFoldDB" id="A0A0F9QP97"/>
<comment type="caution">
    <text evidence="1">The sequence shown here is derived from an EMBL/GenBank/DDBJ whole genome shotgun (WGS) entry which is preliminary data.</text>
</comment>
<reference evidence="1" key="1">
    <citation type="journal article" date="2015" name="Nature">
        <title>Complex archaea that bridge the gap between prokaryotes and eukaryotes.</title>
        <authorList>
            <person name="Spang A."/>
            <person name="Saw J.H."/>
            <person name="Jorgensen S.L."/>
            <person name="Zaremba-Niedzwiedzka K."/>
            <person name="Martijn J."/>
            <person name="Lind A.E."/>
            <person name="van Eijk R."/>
            <person name="Schleper C."/>
            <person name="Guy L."/>
            <person name="Ettema T.J."/>
        </authorList>
    </citation>
    <scope>NUCLEOTIDE SEQUENCE</scope>
</reference>
<name>A0A0F9QP97_9ZZZZ</name>
<organism evidence="1">
    <name type="scientific">marine sediment metagenome</name>
    <dbReference type="NCBI Taxonomy" id="412755"/>
    <lineage>
        <taxon>unclassified sequences</taxon>
        <taxon>metagenomes</taxon>
        <taxon>ecological metagenomes</taxon>
    </lineage>
</organism>